<feature type="region of interest" description="Disordered" evidence="1">
    <location>
        <begin position="305"/>
        <end position="373"/>
    </location>
</feature>
<dbReference type="Proteomes" id="UP000037035">
    <property type="component" value="Unassembled WGS sequence"/>
</dbReference>
<keyword evidence="3" id="KW-1185">Reference proteome</keyword>
<feature type="compositionally biased region" description="Low complexity" evidence="1">
    <location>
        <begin position="256"/>
        <end position="266"/>
    </location>
</feature>
<feature type="compositionally biased region" description="Low complexity" evidence="1">
    <location>
        <begin position="364"/>
        <end position="373"/>
    </location>
</feature>
<feature type="compositionally biased region" description="Low complexity" evidence="1">
    <location>
        <begin position="179"/>
        <end position="205"/>
    </location>
</feature>
<organism evidence="2 3">
    <name type="scientific">Puccinia sorghi</name>
    <dbReference type="NCBI Taxonomy" id="27349"/>
    <lineage>
        <taxon>Eukaryota</taxon>
        <taxon>Fungi</taxon>
        <taxon>Dikarya</taxon>
        <taxon>Basidiomycota</taxon>
        <taxon>Pucciniomycotina</taxon>
        <taxon>Pucciniomycetes</taxon>
        <taxon>Pucciniales</taxon>
        <taxon>Pucciniaceae</taxon>
        <taxon>Puccinia</taxon>
    </lineage>
</organism>
<dbReference type="OrthoDB" id="2502557at2759"/>
<comment type="caution">
    <text evidence="2">The sequence shown here is derived from an EMBL/GenBank/DDBJ whole genome shotgun (WGS) entry which is preliminary data.</text>
</comment>
<feature type="compositionally biased region" description="Polar residues" evidence="1">
    <location>
        <begin position="23"/>
        <end position="32"/>
    </location>
</feature>
<feature type="region of interest" description="Disordered" evidence="1">
    <location>
        <begin position="1"/>
        <end position="94"/>
    </location>
</feature>
<name>A0A0L6VUE2_9BASI</name>
<evidence type="ECO:0000256" key="1">
    <source>
        <dbReference type="SAM" id="MobiDB-lite"/>
    </source>
</evidence>
<feature type="compositionally biased region" description="Basic and acidic residues" evidence="1">
    <location>
        <begin position="340"/>
        <end position="353"/>
    </location>
</feature>
<evidence type="ECO:0000313" key="3">
    <source>
        <dbReference type="Proteomes" id="UP000037035"/>
    </source>
</evidence>
<evidence type="ECO:0000313" key="2">
    <source>
        <dbReference type="EMBL" id="KNZ64247.1"/>
    </source>
</evidence>
<protein>
    <submittedName>
        <fullName evidence="2">Uncharacterized protein</fullName>
    </submittedName>
</protein>
<reference evidence="2 3" key="1">
    <citation type="submission" date="2015-08" db="EMBL/GenBank/DDBJ databases">
        <title>Next Generation Sequencing and Analysis of the Genome of Puccinia sorghi L Schw, the Causal Agent of Maize Common Rust.</title>
        <authorList>
            <person name="Rochi L."/>
            <person name="Burguener G."/>
            <person name="Darino M."/>
            <person name="Turjanski A."/>
            <person name="Kreff E."/>
            <person name="Dieguez M.J."/>
            <person name="Sacco F."/>
        </authorList>
    </citation>
    <scope>NUCLEOTIDE SEQUENCE [LARGE SCALE GENOMIC DNA]</scope>
    <source>
        <strain evidence="2 3">RO10H11247</strain>
    </source>
</reference>
<feature type="compositionally biased region" description="Low complexity" evidence="1">
    <location>
        <begin position="274"/>
        <end position="288"/>
    </location>
</feature>
<feature type="region of interest" description="Disordered" evidence="1">
    <location>
        <begin position="246"/>
        <end position="290"/>
    </location>
</feature>
<feature type="region of interest" description="Disordered" evidence="1">
    <location>
        <begin position="152"/>
        <end position="214"/>
    </location>
</feature>
<dbReference type="EMBL" id="LAVV01000566">
    <property type="protein sequence ID" value="KNZ64247.1"/>
    <property type="molecule type" value="Genomic_DNA"/>
</dbReference>
<feature type="region of interest" description="Disordered" evidence="1">
    <location>
        <begin position="396"/>
        <end position="475"/>
    </location>
</feature>
<dbReference type="AlphaFoldDB" id="A0A0L6VUE2"/>
<gene>
    <name evidence="2" type="ORF">VP01_1050g11</name>
</gene>
<feature type="compositionally biased region" description="Basic and acidic residues" evidence="1">
    <location>
        <begin position="64"/>
        <end position="74"/>
    </location>
</feature>
<feature type="compositionally biased region" description="Polar residues" evidence="1">
    <location>
        <begin position="165"/>
        <end position="178"/>
    </location>
</feature>
<dbReference type="VEuPathDB" id="FungiDB:VP01_1050g11"/>
<sequence length="489" mass="53167">MLHAPRHHSPFQPQPNPPHRFSMQPSHSSPSFQAFVPRDPRRETLQSYHAIAPRSNSNTNRQSRHMELPFRRSNEPTNLIQSFPDAPQPGSRPLSVQVDTRRVVTGVLQSALPPSSRPPPINTTPVRSMSIAQLENRHKAALQKLQTYSNQHVVSSAATVRPIPSSATVRPTPSSATVRPTPSSATARPTPSSAKPSAAKPLTSSVAPSPSNLERHHRHKIAMQKLQAHSTPSQPSHAPSKIVAPVTATNKPKPPASVSDVSSKSAKQPEEVLTTPTNSSRSTTNANSSHRRSLFGFSWTLKDSSKSSASVAAPQTFASKSKSDKSSKKQKAFTTPSQAPEEKDGQDDDVKQGEEEEEDEDVPLAQLASRRSSYLAAAPAVAEGYFSRSHSLPGQMHQLSLGPRPMPQRLVTSPMDAGPSRSRRISARPHRESGLQTMREAADENIPAGFQPPPWLDNSTSHAHGTAGPRPLIFEDEAKAIRNSKRLWS</sequence>
<accession>A0A0L6VUE2</accession>
<proteinExistence type="predicted"/>